<keyword evidence="3" id="KW-0677">Repeat</keyword>
<evidence type="ECO:0000256" key="2">
    <source>
        <dbReference type="ARBA" id="ARBA00022723"/>
    </source>
</evidence>
<feature type="domain" description="C2H2-type" evidence="13">
    <location>
        <begin position="348"/>
        <end position="375"/>
    </location>
</feature>
<dbReference type="GO" id="GO:0000977">
    <property type="term" value="F:RNA polymerase II transcription regulatory region sequence-specific DNA binding"/>
    <property type="evidence" value="ECO:0007669"/>
    <property type="project" value="TreeGrafter"/>
</dbReference>
<feature type="domain" description="C2H2-type" evidence="13">
    <location>
        <begin position="376"/>
        <end position="403"/>
    </location>
</feature>
<evidence type="ECO:0000256" key="6">
    <source>
        <dbReference type="ARBA" id="ARBA00023015"/>
    </source>
</evidence>
<dbReference type="InterPro" id="IPR006612">
    <property type="entry name" value="THAP_Znf"/>
</dbReference>
<dbReference type="SMART" id="SM00355">
    <property type="entry name" value="ZnF_C2H2"/>
    <property type="match status" value="6"/>
</dbReference>
<evidence type="ECO:0000256" key="5">
    <source>
        <dbReference type="ARBA" id="ARBA00022833"/>
    </source>
</evidence>
<feature type="region of interest" description="Disordered" evidence="12">
    <location>
        <begin position="510"/>
        <end position="691"/>
    </location>
</feature>
<feature type="compositionally biased region" description="Basic residues" evidence="12">
    <location>
        <begin position="640"/>
        <end position="652"/>
    </location>
</feature>
<evidence type="ECO:0000259" key="13">
    <source>
        <dbReference type="PROSITE" id="PS50157"/>
    </source>
</evidence>
<dbReference type="OrthoDB" id="8634051at2759"/>
<dbReference type="PROSITE" id="PS50157">
    <property type="entry name" value="ZINC_FINGER_C2H2_2"/>
    <property type="match status" value="6"/>
</dbReference>
<dbReference type="GO" id="GO:0008270">
    <property type="term" value="F:zinc ion binding"/>
    <property type="evidence" value="ECO:0007669"/>
    <property type="project" value="UniProtKB-KW"/>
</dbReference>
<feature type="domain" description="C2H2-type" evidence="13">
    <location>
        <begin position="405"/>
        <end position="432"/>
    </location>
</feature>
<dbReference type="KEGG" id="alim:106534702"/>
<dbReference type="PROSITE" id="PS50950">
    <property type="entry name" value="ZF_THAP"/>
    <property type="match status" value="1"/>
</dbReference>
<keyword evidence="8" id="KW-0804">Transcription</keyword>
<dbReference type="SUPFAM" id="SSF57716">
    <property type="entry name" value="Glucocorticoid receptor-like (DNA-binding domain)"/>
    <property type="match status" value="1"/>
</dbReference>
<evidence type="ECO:0000313" key="16">
    <source>
        <dbReference type="RefSeq" id="XP_013886876.1"/>
    </source>
</evidence>
<dbReference type="SMART" id="SM00692">
    <property type="entry name" value="DM3"/>
    <property type="match status" value="1"/>
</dbReference>
<reference evidence="16" key="1">
    <citation type="submission" date="2025-08" db="UniProtKB">
        <authorList>
            <consortium name="RefSeq"/>
        </authorList>
    </citation>
    <scope>IDENTIFICATION</scope>
    <source>
        <strain evidence="16">Quisiro</strain>
        <tissue evidence="16">Liver</tissue>
    </source>
</reference>
<dbReference type="FunFam" id="3.30.160.60:FF:001498">
    <property type="entry name" value="Zinc finger protein 404"/>
    <property type="match status" value="1"/>
</dbReference>
<dbReference type="Proteomes" id="UP000192220">
    <property type="component" value="Unplaced"/>
</dbReference>
<dbReference type="InParanoid" id="A0A2I4D3Q7"/>
<feature type="domain" description="THAP-type" evidence="14">
    <location>
        <begin position="1"/>
        <end position="79"/>
    </location>
</feature>
<keyword evidence="7 11" id="KW-0238">DNA-binding</keyword>
<evidence type="ECO:0000256" key="8">
    <source>
        <dbReference type="ARBA" id="ARBA00023163"/>
    </source>
</evidence>
<dbReference type="GeneID" id="106534702"/>
<dbReference type="GO" id="GO:0000981">
    <property type="term" value="F:DNA-binding transcription factor activity, RNA polymerase II-specific"/>
    <property type="evidence" value="ECO:0007669"/>
    <property type="project" value="TreeGrafter"/>
</dbReference>
<evidence type="ECO:0000256" key="9">
    <source>
        <dbReference type="ARBA" id="ARBA00023242"/>
    </source>
</evidence>
<keyword evidence="6" id="KW-0805">Transcription regulation</keyword>
<evidence type="ECO:0000256" key="10">
    <source>
        <dbReference type="PROSITE-ProRule" id="PRU00042"/>
    </source>
</evidence>
<keyword evidence="5" id="KW-0862">Zinc</keyword>
<dbReference type="SMART" id="SM00980">
    <property type="entry name" value="THAP"/>
    <property type="match status" value="1"/>
</dbReference>
<keyword evidence="15" id="KW-1185">Reference proteome</keyword>
<evidence type="ECO:0000259" key="14">
    <source>
        <dbReference type="PROSITE" id="PS50950"/>
    </source>
</evidence>
<keyword evidence="2" id="KW-0479">Metal-binding</keyword>
<name>A0A2I4D3Q7_AUSLI</name>
<dbReference type="InterPro" id="IPR013087">
    <property type="entry name" value="Znf_C2H2_type"/>
</dbReference>
<dbReference type="Gene3D" id="3.30.160.60">
    <property type="entry name" value="Classic Zinc Finger"/>
    <property type="match status" value="5"/>
</dbReference>
<dbReference type="AlphaFoldDB" id="A0A2I4D3Q7"/>
<feature type="domain" description="C2H2-type" evidence="13">
    <location>
        <begin position="461"/>
        <end position="488"/>
    </location>
</feature>
<feature type="domain" description="C2H2-type" evidence="13">
    <location>
        <begin position="433"/>
        <end position="460"/>
    </location>
</feature>
<feature type="compositionally biased region" description="Basic and acidic residues" evidence="12">
    <location>
        <begin position="580"/>
        <end position="597"/>
    </location>
</feature>
<dbReference type="Pfam" id="PF05485">
    <property type="entry name" value="THAP"/>
    <property type="match status" value="1"/>
</dbReference>
<dbReference type="PANTHER" id="PTHR24379">
    <property type="entry name" value="KRAB AND ZINC FINGER DOMAIN-CONTAINING"/>
    <property type="match status" value="1"/>
</dbReference>
<evidence type="ECO:0000313" key="15">
    <source>
        <dbReference type="Proteomes" id="UP000192220"/>
    </source>
</evidence>
<dbReference type="PROSITE" id="PS00028">
    <property type="entry name" value="ZINC_FINGER_C2H2_1"/>
    <property type="match status" value="6"/>
</dbReference>
<dbReference type="Pfam" id="PF00096">
    <property type="entry name" value="zf-C2H2"/>
    <property type="match status" value="4"/>
</dbReference>
<proteinExistence type="predicted"/>
<keyword evidence="4 10" id="KW-0863">Zinc-finger</keyword>
<comment type="subcellular location">
    <subcellularLocation>
        <location evidence="1">Nucleus</location>
    </subcellularLocation>
</comment>
<accession>A0A2I4D3Q7</accession>
<dbReference type="SUPFAM" id="SSF57667">
    <property type="entry name" value="beta-beta-alpha zinc fingers"/>
    <property type="match status" value="3"/>
</dbReference>
<protein>
    <submittedName>
        <fullName evidence="16">Zinc finger protein 37</fullName>
    </submittedName>
</protein>
<evidence type="ECO:0000256" key="7">
    <source>
        <dbReference type="ARBA" id="ARBA00023125"/>
    </source>
</evidence>
<feature type="domain" description="C2H2-type" evidence="13">
    <location>
        <begin position="489"/>
        <end position="513"/>
    </location>
</feature>
<feature type="compositionally biased region" description="Basic and acidic residues" evidence="12">
    <location>
        <begin position="233"/>
        <end position="245"/>
    </location>
</feature>
<dbReference type="InterPro" id="IPR036236">
    <property type="entry name" value="Znf_C2H2_sf"/>
</dbReference>
<dbReference type="FunFam" id="3.30.160.60:FF:000100">
    <property type="entry name" value="Zinc finger 45-like"/>
    <property type="match status" value="1"/>
</dbReference>
<dbReference type="FunFam" id="3.30.160.60:FF:000322">
    <property type="entry name" value="GDNF-inducible zinc finger protein 1"/>
    <property type="match status" value="1"/>
</dbReference>
<evidence type="ECO:0000256" key="4">
    <source>
        <dbReference type="ARBA" id="ARBA00022771"/>
    </source>
</evidence>
<keyword evidence="9" id="KW-0539">Nucleus</keyword>
<evidence type="ECO:0000256" key="12">
    <source>
        <dbReference type="SAM" id="MobiDB-lite"/>
    </source>
</evidence>
<sequence>MCSVYGCYSGLLNAERFKLPEDPEERLEWVMFLAKTNKQRFKESSWTDIAVCSDHFTGDCFVDEAHPVQLKPGSVPSVCLKSGPDEPVRSSGCKRSVVKAGVVGPSDQAETQNGATSHPEESELTLPGSQNVPVSAGASCAAASSVCFQAKPKTVDDDLLRKKEALLKTKGKFPVNEKRLVRLFSRFCPSCGGKLKMHKASRGVLINLHQLCLQCNYTYEWKSLVDDNVPATKDGHETGGSKADETPSSVSEVPEPATVNVKVKEEESDLEDVLEDSVDHGDMDSDEDWEPGPGAFTVKLFPSKQNKEPSEGADCLPVASQSDQLCTDCGMFFDRRKRHMCKHKVKPYSCSICGKRYSSQMALSRHGRTHNENYEFVCKLCHVAFKVQADHLSHEQIHVAEGKLYKCSDCLETFVTNKERKIHLEVHRGPKRTKCKFCGIEFVSRAFLQRHLAVHMGEKPYECVFCQRAFSQLGHLKSHTRLHTGEKPYKCQHCDECFNHNVSLKNHVQRWHTPGAGPEPKQTGVQECDSGDAPANGNETGEDFDSKEGEQDTEDGVQMEELCLPKTKKKSTGRLKGRPKNFESKNIQDEKEGHESDTGTSKAHVKKQKTTRFTNEDSKIMPSDSNTSFDSAEEEETRNKKGIKNMKRKKRSKPLDSDSDFNSADMKVCSRQNKSRSSGKRRGRPRRNLMT</sequence>
<evidence type="ECO:0000256" key="11">
    <source>
        <dbReference type="PROSITE-ProRule" id="PRU00309"/>
    </source>
</evidence>
<dbReference type="PANTHER" id="PTHR24379:SF127">
    <property type="entry name" value="BLOODY FINGERS-RELATED"/>
    <property type="match status" value="1"/>
</dbReference>
<evidence type="ECO:0000256" key="1">
    <source>
        <dbReference type="ARBA" id="ARBA00004123"/>
    </source>
</evidence>
<dbReference type="RefSeq" id="XP_013886876.1">
    <property type="nucleotide sequence ID" value="XM_014031422.1"/>
</dbReference>
<evidence type="ECO:0000256" key="3">
    <source>
        <dbReference type="ARBA" id="ARBA00022737"/>
    </source>
</evidence>
<feature type="compositionally biased region" description="Basic residues" evidence="12">
    <location>
        <begin position="566"/>
        <end position="579"/>
    </location>
</feature>
<feature type="region of interest" description="Disordered" evidence="12">
    <location>
        <begin position="104"/>
        <end position="128"/>
    </location>
</feature>
<feature type="compositionally biased region" description="Basic residues" evidence="12">
    <location>
        <begin position="673"/>
        <end position="691"/>
    </location>
</feature>
<dbReference type="GO" id="GO:0005634">
    <property type="term" value="C:nucleus"/>
    <property type="evidence" value="ECO:0007669"/>
    <property type="project" value="UniProtKB-SubCell"/>
</dbReference>
<gene>
    <name evidence="16" type="primary">LOC106534702</name>
</gene>
<organism evidence="15 16">
    <name type="scientific">Austrofundulus limnaeus</name>
    <name type="common">Annual killifish</name>
    <dbReference type="NCBI Taxonomy" id="52670"/>
    <lineage>
        <taxon>Eukaryota</taxon>
        <taxon>Metazoa</taxon>
        <taxon>Chordata</taxon>
        <taxon>Craniata</taxon>
        <taxon>Vertebrata</taxon>
        <taxon>Euteleostomi</taxon>
        <taxon>Actinopterygii</taxon>
        <taxon>Neopterygii</taxon>
        <taxon>Teleostei</taxon>
        <taxon>Neoteleostei</taxon>
        <taxon>Acanthomorphata</taxon>
        <taxon>Ovalentaria</taxon>
        <taxon>Atherinomorphae</taxon>
        <taxon>Cyprinodontiformes</taxon>
        <taxon>Rivulidae</taxon>
        <taxon>Austrofundulus</taxon>
    </lineage>
</organism>
<feature type="region of interest" description="Disordered" evidence="12">
    <location>
        <begin position="232"/>
        <end position="257"/>
    </location>
</feature>